<keyword evidence="3" id="KW-1185">Reference proteome</keyword>
<feature type="region of interest" description="Disordered" evidence="1">
    <location>
        <begin position="433"/>
        <end position="478"/>
    </location>
</feature>
<evidence type="ECO:0000313" key="5">
    <source>
        <dbReference type="Xenbase" id="XB-GENE-865684"/>
    </source>
</evidence>
<dbReference type="CDD" id="cd17716">
    <property type="entry name" value="BRCT_microcephalin_rpt1"/>
    <property type="match status" value="1"/>
</dbReference>
<dbReference type="PANTHER" id="PTHR14625:SF3">
    <property type="entry name" value="MICROCEPHALIN"/>
    <property type="match status" value="1"/>
</dbReference>
<reference evidence="4" key="1">
    <citation type="submission" date="2025-08" db="UniProtKB">
        <authorList>
            <consortium name="RefSeq"/>
        </authorList>
    </citation>
    <scope>IDENTIFICATION</scope>
    <source>
        <strain evidence="4">J_2021</strain>
        <tissue evidence="4">Erythrocytes</tissue>
    </source>
</reference>
<proteinExistence type="predicted"/>
<dbReference type="Xenbase" id="XB-GENE-865684">
    <property type="gene designation" value="mcph1.S"/>
</dbReference>
<dbReference type="AlphaFoldDB" id="A0A8J0VA90"/>
<organism evidence="3 4">
    <name type="scientific">Xenopus laevis</name>
    <name type="common">African clawed frog</name>
    <dbReference type="NCBI Taxonomy" id="8355"/>
    <lineage>
        <taxon>Eukaryota</taxon>
        <taxon>Metazoa</taxon>
        <taxon>Chordata</taxon>
        <taxon>Craniata</taxon>
        <taxon>Vertebrata</taxon>
        <taxon>Euteleostomi</taxon>
        <taxon>Amphibia</taxon>
        <taxon>Batrachia</taxon>
        <taxon>Anura</taxon>
        <taxon>Pipoidea</taxon>
        <taxon>Pipidae</taxon>
        <taxon>Xenopodinae</taxon>
        <taxon>Xenopus</taxon>
        <taxon>Xenopus</taxon>
    </lineage>
</organism>
<evidence type="ECO:0000313" key="4">
    <source>
        <dbReference type="RefSeq" id="XP_018119826.1"/>
    </source>
</evidence>
<dbReference type="InterPro" id="IPR036420">
    <property type="entry name" value="BRCT_dom_sf"/>
</dbReference>
<accession>A0A8J0VA90</accession>
<dbReference type="CTD" id="431960"/>
<feature type="compositionally biased region" description="Low complexity" evidence="1">
    <location>
        <begin position="434"/>
        <end position="448"/>
    </location>
</feature>
<dbReference type="PROSITE" id="PS50172">
    <property type="entry name" value="BRCT"/>
    <property type="match status" value="1"/>
</dbReference>
<dbReference type="RefSeq" id="XP_018119826.1">
    <property type="nucleotide sequence ID" value="XM_018264337.2"/>
</dbReference>
<dbReference type="Pfam" id="PF12738">
    <property type="entry name" value="PTCB-BRCT"/>
    <property type="match status" value="1"/>
</dbReference>
<name>A0A8J0VA90_XENLA</name>
<evidence type="ECO:0000256" key="1">
    <source>
        <dbReference type="SAM" id="MobiDB-lite"/>
    </source>
</evidence>
<gene>
    <name evidence="4 5" type="primary">mcph1.S</name>
    <name evidence="4" type="synonym">brit1</name>
    <name evidence="4" type="synonym">mcph1</name>
</gene>
<dbReference type="PANTHER" id="PTHR14625">
    <property type="entry name" value="MICROCEPHALIN"/>
    <property type="match status" value="1"/>
</dbReference>
<protein>
    <submittedName>
        <fullName evidence="4">Microcephalin 1 S homeolog isoform X1</fullName>
    </submittedName>
</protein>
<feature type="region of interest" description="Disordered" evidence="1">
    <location>
        <begin position="318"/>
        <end position="338"/>
    </location>
</feature>
<sequence>MESPIPALSYLNGNVLADVTAYVEVWSSSRRENYSKTFSQQLLNLGAKVSKTFNKQVTHVVFKDGHQGTWDKAVKAGVKLVSVLWVEKCREAAAHIDESEFPAINTNDGLPQIFKKKHKCMQPKDFVEKTPENDRRMQRKFDKMSKELKVQKSAVDDPVLSFDDYGTLMYSPKAVAADRCNAMEKRIKETKNKRENLSPTASQISQTFDFPPLKPSLRYSSPALSSPLGSKSITCNLSEDQLALLVQASQQISGNGSTDLDTSYDELWASLEKKQSISNDRKNKVTRKEYVKGATELEEPNCLINSGISSFNLTPLQSKGKKNNHAITDSQKKSRKSLVRSKIVEDPDSVMNCSTKNALDSSVYYGALANKPTVKKARLSSLRSEHSTSTKMIVVPEIAKFSELTNGSDSEGTCFEDFFSADKECQRRPISRFSLGTLPPKSPTSPLLNVNKKGSSRKRMSAQDPGELNSCGGKKRKT</sequence>
<feature type="domain" description="BRCT" evidence="2">
    <location>
        <begin position="11"/>
        <end position="103"/>
    </location>
</feature>
<evidence type="ECO:0000259" key="2">
    <source>
        <dbReference type="PROSITE" id="PS50172"/>
    </source>
</evidence>
<dbReference type="Proteomes" id="UP000186698">
    <property type="component" value="Chromosome 5S"/>
</dbReference>
<evidence type="ECO:0000313" key="3">
    <source>
        <dbReference type="Proteomes" id="UP000186698"/>
    </source>
</evidence>
<dbReference type="InterPro" id="IPR001357">
    <property type="entry name" value="BRCT_dom"/>
</dbReference>
<dbReference type="SUPFAM" id="SSF52113">
    <property type="entry name" value="BRCT domain"/>
    <property type="match status" value="1"/>
</dbReference>
<dbReference type="GO" id="GO:0000278">
    <property type="term" value="P:mitotic cell cycle"/>
    <property type="evidence" value="ECO:0000318"/>
    <property type="project" value="GO_Central"/>
</dbReference>
<dbReference type="AGR" id="Xenbase:XB-GENE-865684"/>
<dbReference type="Gene3D" id="3.40.50.10190">
    <property type="entry name" value="BRCT domain"/>
    <property type="match status" value="1"/>
</dbReference>
<dbReference type="OrthoDB" id="2384350at2759"/>
<dbReference type="GeneID" id="431960"/>
<dbReference type="InterPro" id="IPR022047">
    <property type="entry name" value="Microcephalin-like"/>
</dbReference>
<dbReference type="SMART" id="SM00292">
    <property type="entry name" value="BRCT"/>
    <property type="match status" value="1"/>
</dbReference>